<comment type="caution">
    <text evidence="1">The sequence shown here is derived from an EMBL/GenBank/DDBJ whole genome shotgun (WGS) entry which is preliminary data.</text>
</comment>
<keyword evidence="1" id="KW-0808">Transferase</keyword>
<proteinExistence type="predicted"/>
<evidence type="ECO:0000313" key="2">
    <source>
        <dbReference type="Proteomes" id="UP000319627"/>
    </source>
</evidence>
<dbReference type="OrthoDB" id="9801954at2"/>
<organism evidence="1 2">
    <name type="scientific">Azomonas agilis</name>
    <dbReference type="NCBI Taxonomy" id="116849"/>
    <lineage>
        <taxon>Bacteria</taxon>
        <taxon>Pseudomonadati</taxon>
        <taxon>Pseudomonadota</taxon>
        <taxon>Gammaproteobacteria</taxon>
        <taxon>Pseudomonadales</taxon>
        <taxon>Pseudomonadaceae</taxon>
        <taxon>Azomonas</taxon>
    </lineage>
</organism>
<protein>
    <submittedName>
        <fullName evidence="1">Methyltransferase family protein</fullName>
    </submittedName>
</protein>
<reference evidence="1 2" key="1">
    <citation type="submission" date="2019-07" db="EMBL/GenBank/DDBJ databases">
        <title>Genomic Encyclopedia of Type Strains, Phase I: the one thousand microbial genomes (KMG-I) project.</title>
        <authorList>
            <person name="Kyrpides N."/>
        </authorList>
    </citation>
    <scope>NUCLEOTIDE SEQUENCE [LARGE SCALE GENOMIC DNA]</scope>
    <source>
        <strain evidence="1 2">DSM 375</strain>
    </source>
</reference>
<evidence type="ECO:0000313" key="1">
    <source>
        <dbReference type="EMBL" id="TWH76699.1"/>
    </source>
</evidence>
<dbReference type="InterPro" id="IPR029063">
    <property type="entry name" value="SAM-dependent_MTases_sf"/>
</dbReference>
<keyword evidence="1" id="KW-0489">Methyltransferase</keyword>
<dbReference type="Proteomes" id="UP000319627">
    <property type="component" value="Unassembled WGS sequence"/>
</dbReference>
<dbReference type="AlphaFoldDB" id="A0A562J095"/>
<dbReference type="RefSeq" id="WP_144570484.1">
    <property type="nucleotide sequence ID" value="NZ_VLKG01000002.1"/>
</dbReference>
<dbReference type="GO" id="GO:0008168">
    <property type="term" value="F:methyltransferase activity"/>
    <property type="evidence" value="ECO:0007669"/>
    <property type="project" value="UniProtKB-KW"/>
</dbReference>
<dbReference type="SUPFAM" id="SSF53335">
    <property type="entry name" value="S-adenosyl-L-methionine-dependent methyltransferases"/>
    <property type="match status" value="1"/>
</dbReference>
<dbReference type="EMBL" id="VLKG01000002">
    <property type="protein sequence ID" value="TWH76699.1"/>
    <property type="molecule type" value="Genomic_DNA"/>
</dbReference>
<accession>A0A562J095</accession>
<name>A0A562J095_9GAMM</name>
<gene>
    <name evidence="1" type="ORF">LX59_00744</name>
</gene>
<dbReference type="Gene3D" id="3.40.50.150">
    <property type="entry name" value="Vaccinia Virus protein VP39"/>
    <property type="match status" value="1"/>
</dbReference>
<sequence>MQKHTLQSICKEHNGLISDKWNIYLSKYEHIFFPKKQVAINLLEIGVQNGGSLEIWEKYFPNADKILGCDINSDCGKIKFDTPKVHLVIGDITNSKTLEELLSIAPSFDIIIDDGSHTSNDIVKTFCTLFPHLKSGGIFIAEDLHCSYWKNYQGGLFYKKSSISFFKALVDILNFEHWGLKYTRRQLLADFDIPDTLDESILSEIHSIEFINSMCIITRQKRELNELGKRHVVGKTELVYPVKQLDGTYSKTPPQKLKSSLFQRIKESLKIPNKAK</sequence>
<dbReference type="GO" id="GO:0032259">
    <property type="term" value="P:methylation"/>
    <property type="evidence" value="ECO:0007669"/>
    <property type="project" value="UniProtKB-KW"/>
</dbReference>
<keyword evidence="2" id="KW-1185">Reference proteome</keyword>